<dbReference type="GO" id="GO:0005737">
    <property type="term" value="C:cytoplasm"/>
    <property type="evidence" value="ECO:0007669"/>
    <property type="project" value="UniProtKB-SubCell"/>
</dbReference>
<dbReference type="InterPro" id="IPR013785">
    <property type="entry name" value="Aldolase_TIM"/>
</dbReference>
<keyword evidence="9 11" id="KW-0704">Schiff base</keyword>
<protein>
    <recommendedName>
        <fullName evidence="5 11">Transaldolase</fullName>
        <ecNumber evidence="5 11">2.2.1.2</ecNumber>
    </recommendedName>
</protein>
<dbReference type="PANTHER" id="PTHR10683:SF31">
    <property type="entry name" value="TRANSALDOLASE"/>
    <property type="match status" value="1"/>
</dbReference>
<evidence type="ECO:0000256" key="11">
    <source>
        <dbReference type="HAMAP-Rule" id="MF_00493"/>
    </source>
</evidence>
<sequence length="391" mass="43186">MQPTGVLENSKATSNPLKELLNYGQSMWFDYIRRDLFTTGKLQQLISEDGLRGMTSNPAIFEKAIADSSLYNDILQSLAARTDLDTTAKYEQIAIRDIQDAADALRPVYQDSKFRDGYVSLEVSPYLAHQTQETIAEARRLWKTVQRDNVMIKVPGTAEGLPAIRQLIGEGININVTLLFAQEVYEQVAAAYIAGLEELAARGGNLKKMAGVASFFISRIDTLVDSMLNEQLKTTSDAGQQALLKNLLGKVAIANGKLTYQRYQRIFSGPRWQALASKGAQTQRVLWASTSTKNPNYRDVIYVEELIGPDTVNTMPPATVDAFRDHGLLRQSLTEDVPGAQKVMDDLARAGISIKQVTDKLTDDGVKLFADAFDKLLAAVAKSTQQKSTQQ</sequence>
<gene>
    <name evidence="11 12" type="primary">tal</name>
    <name evidence="12" type="ORF">SBA1_710010</name>
</gene>
<dbReference type="HAMAP" id="MF_00493">
    <property type="entry name" value="Transaldolase_2"/>
    <property type="match status" value="1"/>
</dbReference>
<dbReference type="UniPathway" id="UPA00115">
    <property type="reaction ID" value="UER00414"/>
</dbReference>
<evidence type="ECO:0000313" key="13">
    <source>
        <dbReference type="Proteomes" id="UP000238701"/>
    </source>
</evidence>
<dbReference type="Pfam" id="PF00923">
    <property type="entry name" value="TAL_FSA"/>
    <property type="match status" value="1"/>
</dbReference>
<evidence type="ECO:0000256" key="8">
    <source>
        <dbReference type="ARBA" id="ARBA00023126"/>
    </source>
</evidence>
<evidence type="ECO:0000256" key="2">
    <source>
        <dbReference type="ARBA" id="ARBA00004496"/>
    </source>
</evidence>
<evidence type="ECO:0000256" key="9">
    <source>
        <dbReference type="ARBA" id="ARBA00023270"/>
    </source>
</evidence>
<evidence type="ECO:0000256" key="5">
    <source>
        <dbReference type="ARBA" id="ARBA00013151"/>
    </source>
</evidence>
<comment type="catalytic activity">
    <reaction evidence="10 11">
        <text>D-sedoheptulose 7-phosphate + D-glyceraldehyde 3-phosphate = D-erythrose 4-phosphate + beta-D-fructose 6-phosphate</text>
        <dbReference type="Rhea" id="RHEA:17053"/>
        <dbReference type="ChEBI" id="CHEBI:16897"/>
        <dbReference type="ChEBI" id="CHEBI:57483"/>
        <dbReference type="ChEBI" id="CHEBI:57634"/>
        <dbReference type="ChEBI" id="CHEBI:59776"/>
        <dbReference type="EC" id="2.2.1.2"/>
    </reaction>
</comment>
<dbReference type="InterPro" id="IPR018225">
    <property type="entry name" value="Transaldolase_AS"/>
</dbReference>
<dbReference type="AlphaFoldDB" id="A0A2U3L5E8"/>
<accession>A0A2U3L5E8</accession>
<evidence type="ECO:0000313" key="12">
    <source>
        <dbReference type="EMBL" id="SPF47088.1"/>
    </source>
</evidence>
<dbReference type="GO" id="GO:0006098">
    <property type="term" value="P:pentose-phosphate shunt"/>
    <property type="evidence" value="ECO:0007669"/>
    <property type="project" value="UniProtKB-UniRule"/>
</dbReference>
<dbReference type="EMBL" id="OMOD01000168">
    <property type="protein sequence ID" value="SPF47088.1"/>
    <property type="molecule type" value="Genomic_DNA"/>
</dbReference>
<comment type="subcellular location">
    <subcellularLocation>
        <location evidence="2 11">Cytoplasm</location>
    </subcellularLocation>
</comment>
<evidence type="ECO:0000256" key="3">
    <source>
        <dbReference type="ARBA" id="ARBA00004857"/>
    </source>
</evidence>
<dbReference type="Gene3D" id="3.20.20.70">
    <property type="entry name" value="Aldolase class I"/>
    <property type="match status" value="1"/>
</dbReference>
<dbReference type="InterPro" id="IPR001585">
    <property type="entry name" value="TAL/FSA"/>
</dbReference>
<dbReference type="CDD" id="cd00955">
    <property type="entry name" value="Transaldolase_like"/>
    <property type="match status" value="1"/>
</dbReference>
<reference evidence="13" key="1">
    <citation type="submission" date="2018-02" db="EMBL/GenBank/DDBJ databases">
        <authorList>
            <person name="Hausmann B."/>
        </authorList>
    </citation>
    <scope>NUCLEOTIDE SEQUENCE [LARGE SCALE GENOMIC DNA]</scope>
    <source>
        <strain evidence="13">Peat soil MAG SbA1</strain>
    </source>
</reference>
<proteinExistence type="inferred from homology"/>
<keyword evidence="6 11" id="KW-0963">Cytoplasm</keyword>
<evidence type="ECO:0000256" key="1">
    <source>
        <dbReference type="ARBA" id="ARBA00003518"/>
    </source>
</evidence>
<name>A0A2U3L5E8_9BACT</name>
<comment type="similarity">
    <text evidence="4 11">Belongs to the transaldolase family. Type 2 subfamily.</text>
</comment>
<evidence type="ECO:0000256" key="10">
    <source>
        <dbReference type="ARBA" id="ARBA00048810"/>
    </source>
</evidence>
<evidence type="ECO:0000256" key="4">
    <source>
        <dbReference type="ARBA" id="ARBA00008426"/>
    </source>
</evidence>
<evidence type="ECO:0000256" key="6">
    <source>
        <dbReference type="ARBA" id="ARBA00022490"/>
    </source>
</evidence>
<dbReference type="SUPFAM" id="SSF51569">
    <property type="entry name" value="Aldolase"/>
    <property type="match status" value="1"/>
</dbReference>
<evidence type="ECO:0000256" key="7">
    <source>
        <dbReference type="ARBA" id="ARBA00022679"/>
    </source>
</evidence>
<dbReference type="NCBIfam" id="TIGR00876">
    <property type="entry name" value="tal_mycobact"/>
    <property type="match status" value="1"/>
</dbReference>
<dbReference type="EC" id="2.2.1.2" evidence="5 11"/>
<dbReference type="PANTHER" id="PTHR10683">
    <property type="entry name" value="TRANSALDOLASE"/>
    <property type="match status" value="1"/>
</dbReference>
<comment type="pathway">
    <text evidence="3 11">Carbohydrate degradation; pentose phosphate pathway; D-glyceraldehyde 3-phosphate and beta-D-fructose 6-phosphate from D-ribose 5-phosphate and D-xylulose 5-phosphate (non-oxidative stage): step 2/3.</text>
</comment>
<comment type="function">
    <text evidence="1 11">Transaldolase is important for the balance of metabolites in the pentose-phosphate pathway.</text>
</comment>
<feature type="active site" description="Schiff-base intermediate with substrate" evidence="11">
    <location>
        <position position="153"/>
    </location>
</feature>
<dbReference type="GO" id="GO:0004801">
    <property type="term" value="F:transaldolase activity"/>
    <property type="evidence" value="ECO:0007669"/>
    <property type="project" value="UniProtKB-UniRule"/>
</dbReference>
<dbReference type="PROSITE" id="PS00958">
    <property type="entry name" value="TRANSALDOLASE_2"/>
    <property type="match status" value="1"/>
</dbReference>
<dbReference type="Proteomes" id="UP000238701">
    <property type="component" value="Unassembled WGS sequence"/>
</dbReference>
<organism evidence="12 13">
    <name type="scientific">Candidatus Sulfotelmatobacter kueseliae</name>
    <dbReference type="NCBI Taxonomy" id="2042962"/>
    <lineage>
        <taxon>Bacteria</taxon>
        <taxon>Pseudomonadati</taxon>
        <taxon>Acidobacteriota</taxon>
        <taxon>Terriglobia</taxon>
        <taxon>Terriglobales</taxon>
        <taxon>Candidatus Korobacteraceae</taxon>
        <taxon>Candidatus Sulfotelmatobacter</taxon>
    </lineage>
</organism>
<dbReference type="NCBIfam" id="NF002881">
    <property type="entry name" value="PRK03343.1"/>
    <property type="match status" value="1"/>
</dbReference>
<dbReference type="PIRSF" id="PIRSF036915">
    <property type="entry name" value="Trnald_Bac_Plnt"/>
    <property type="match status" value="1"/>
</dbReference>
<keyword evidence="8 11" id="KW-0570">Pentose shunt</keyword>
<keyword evidence="7 11" id="KW-0808">Transferase</keyword>
<dbReference type="GO" id="GO:0005975">
    <property type="term" value="P:carbohydrate metabolic process"/>
    <property type="evidence" value="ECO:0007669"/>
    <property type="project" value="InterPro"/>
</dbReference>
<dbReference type="InterPro" id="IPR004732">
    <property type="entry name" value="Transaldolase_2"/>
</dbReference>